<keyword evidence="2" id="KW-0805">Transcription regulation</keyword>
<dbReference type="GO" id="GO:0000978">
    <property type="term" value="F:RNA polymerase II cis-regulatory region sequence-specific DNA binding"/>
    <property type="evidence" value="ECO:0007669"/>
    <property type="project" value="TreeGrafter"/>
</dbReference>
<feature type="compositionally biased region" description="Polar residues" evidence="7">
    <location>
        <begin position="551"/>
        <end position="593"/>
    </location>
</feature>
<dbReference type="PANTHER" id="PTHR45881">
    <property type="entry name" value="CHECKPOINT SUPPRESSOR 1-LIKE, ISOFORM A-RELATED"/>
    <property type="match status" value="1"/>
</dbReference>
<dbReference type="InterPro" id="IPR000253">
    <property type="entry name" value="FHA_dom"/>
</dbReference>
<feature type="compositionally biased region" description="Polar residues" evidence="7">
    <location>
        <begin position="441"/>
        <end position="462"/>
    </location>
</feature>
<dbReference type="AlphaFoldDB" id="A0A1A0HFQ4"/>
<dbReference type="Gene3D" id="1.10.10.10">
    <property type="entry name" value="Winged helix-like DNA-binding domain superfamily/Winged helix DNA-binding domain"/>
    <property type="match status" value="1"/>
</dbReference>
<dbReference type="Gene3D" id="2.60.200.20">
    <property type="match status" value="1"/>
</dbReference>
<protein>
    <recommendedName>
        <fullName evidence="12">Fork-head domain-containing protein</fullName>
    </recommendedName>
</protein>
<evidence type="ECO:0000256" key="3">
    <source>
        <dbReference type="ARBA" id="ARBA00023125"/>
    </source>
</evidence>
<dbReference type="GeneID" id="30029444"/>
<evidence type="ECO:0000259" key="9">
    <source>
        <dbReference type="PROSITE" id="PS50039"/>
    </source>
</evidence>
<dbReference type="PRINTS" id="PR00053">
    <property type="entry name" value="FORKHEAD"/>
</dbReference>
<keyword evidence="5 6" id="KW-0539">Nucleus</keyword>
<evidence type="ECO:0008006" key="12">
    <source>
        <dbReference type="Google" id="ProtNLM"/>
    </source>
</evidence>
<dbReference type="PROSITE" id="PS50039">
    <property type="entry name" value="FORK_HEAD_3"/>
    <property type="match status" value="1"/>
</dbReference>
<dbReference type="PANTHER" id="PTHR45881:SF1">
    <property type="entry name" value="FORK HEAD PROTEIN HOMOLOG 2"/>
    <property type="match status" value="1"/>
</dbReference>
<keyword evidence="11" id="KW-1185">Reference proteome</keyword>
<dbReference type="InterPro" id="IPR008984">
    <property type="entry name" value="SMAD_FHA_dom_sf"/>
</dbReference>
<dbReference type="GO" id="GO:0000981">
    <property type="term" value="F:DNA-binding transcription factor activity, RNA polymerase II-specific"/>
    <property type="evidence" value="ECO:0007669"/>
    <property type="project" value="TreeGrafter"/>
</dbReference>
<dbReference type="GO" id="GO:0005634">
    <property type="term" value="C:nucleus"/>
    <property type="evidence" value="ECO:0007669"/>
    <property type="project" value="UniProtKB-SubCell"/>
</dbReference>
<sequence>MADHKRPGSPLPAFDDPADLAAAVISTLLVPDEPTHVAAAYSNDKNAALEVQAYAKIAGRDWTYYVKTLAVTLGRNTDAPAAAPLVHIDLGPAKVVSRQHASICYNIDLRCWELRVTGRNGARVDGAKTPVGAPHATPLHSGAILDVGGTQMMFILPDTPPAIAPKMLALCLARYAGGAPKRPRVAAPAQRMLSFQMFGRGLLAPSPSAVSAVLLQHNLDQDLSREDAKDIKPPYLYATMITQAILLNADGVMSLSEIYAWIAARYAYYKYSKTGWQNLIRHNLSLNKAFEKVPRRPNEPGKGMKWQISDAYRHDFLQKVQTGTLLKSRRGSSVSRTLQIHLATHQGLPETKLYHPDPPSSQAAFPGPAAHSSQPYGSTPPGAYAMQNINYHRPVGQNQAPNQHPNNRQVLAHAPLQMQQLQPPMPEKRMELASPLRHASTDSSAMNNPPLDSSSFHLQPPQNGAAPGVNLFKMAPTQLQQENPPTQNGASRASLANTSESLIQTSTAPTTSNTSELGLSFTSPKKVVPLEAFTPDRGSKSTGPGSKSGGNASVNQSSPAFWNFVQFSTPNGQTPGRKNSNESNGQESPTLNRGANDKSAAASACDESPSK</sequence>
<evidence type="ECO:0000256" key="7">
    <source>
        <dbReference type="SAM" id="MobiDB-lite"/>
    </source>
</evidence>
<evidence type="ECO:0000256" key="4">
    <source>
        <dbReference type="ARBA" id="ARBA00023163"/>
    </source>
</evidence>
<reference evidence="10 11" key="1">
    <citation type="submission" date="2016-05" db="EMBL/GenBank/DDBJ databases">
        <title>Comparative genomics of biotechnologically important yeasts.</title>
        <authorList>
            <consortium name="DOE Joint Genome Institute"/>
            <person name="Riley R."/>
            <person name="Haridas S."/>
            <person name="Wolfe K.H."/>
            <person name="Lopes M.R."/>
            <person name="Hittinger C.T."/>
            <person name="Goker M."/>
            <person name="Salamov A."/>
            <person name="Wisecaver J."/>
            <person name="Long T.M."/>
            <person name="Aerts A.L."/>
            <person name="Barry K."/>
            <person name="Choi C."/>
            <person name="Clum A."/>
            <person name="Coughlan A.Y."/>
            <person name="Deshpande S."/>
            <person name="Douglass A.P."/>
            <person name="Hanson S.J."/>
            <person name="Klenk H.-P."/>
            <person name="LaButti K."/>
            <person name="Lapidus A."/>
            <person name="Lindquist E."/>
            <person name="Lipzen A."/>
            <person name="Meier-kolthoff J.P."/>
            <person name="Ohm R.A."/>
            <person name="Otillar R.P."/>
            <person name="Pangilinan J."/>
            <person name="Peng Y."/>
            <person name="Rokas A."/>
            <person name="Rosa C.A."/>
            <person name="Scheuner C."/>
            <person name="Sibirny A.A."/>
            <person name="Slot J.C."/>
            <person name="Stielow J.B."/>
            <person name="Sun H."/>
            <person name="Kurtzman C.P."/>
            <person name="Blackwell M."/>
            <person name="Grigoriev I.V."/>
            <person name="Jeffries T.W."/>
        </authorList>
    </citation>
    <scope>NUCLEOTIDE SEQUENCE [LARGE SCALE GENOMIC DNA]</scope>
    <source>
        <strain evidence="10 11">NRRL YB-4993</strain>
    </source>
</reference>
<dbReference type="CDD" id="cd22701">
    <property type="entry name" value="FHA_FKH1-like"/>
    <property type="match status" value="1"/>
</dbReference>
<gene>
    <name evidence="10" type="ORF">METBIDRAFT_34396</name>
</gene>
<dbReference type="SUPFAM" id="SSF49879">
    <property type="entry name" value="SMAD/FHA domain"/>
    <property type="match status" value="1"/>
</dbReference>
<feature type="region of interest" description="Disordered" evidence="7">
    <location>
        <begin position="348"/>
        <end position="386"/>
    </location>
</feature>
<dbReference type="CDD" id="cd20024">
    <property type="entry name" value="FH_FOXJ2-like"/>
    <property type="match status" value="1"/>
</dbReference>
<dbReference type="Proteomes" id="UP000092555">
    <property type="component" value="Unassembled WGS sequence"/>
</dbReference>
<dbReference type="InterPro" id="IPR036390">
    <property type="entry name" value="WH_DNA-bd_sf"/>
</dbReference>
<evidence type="ECO:0000313" key="10">
    <source>
        <dbReference type="EMBL" id="OBA22727.1"/>
    </source>
</evidence>
<evidence type="ECO:0000256" key="2">
    <source>
        <dbReference type="ARBA" id="ARBA00023015"/>
    </source>
</evidence>
<evidence type="ECO:0000256" key="5">
    <source>
        <dbReference type="ARBA" id="ARBA00023242"/>
    </source>
</evidence>
<feature type="region of interest" description="Disordered" evidence="7">
    <location>
        <begin position="533"/>
        <end position="611"/>
    </location>
</feature>
<feature type="region of interest" description="Disordered" evidence="7">
    <location>
        <begin position="437"/>
        <end position="469"/>
    </location>
</feature>
<feature type="domain" description="FHA" evidence="8">
    <location>
        <begin position="71"/>
        <end position="129"/>
    </location>
</feature>
<evidence type="ECO:0000256" key="6">
    <source>
        <dbReference type="PROSITE-ProRule" id="PRU00089"/>
    </source>
</evidence>
<dbReference type="EMBL" id="LXTC01000001">
    <property type="protein sequence ID" value="OBA22727.1"/>
    <property type="molecule type" value="Genomic_DNA"/>
</dbReference>
<dbReference type="PROSITE" id="PS50006">
    <property type="entry name" value="FHA_DOMAIN"/>
    <property type="match status" value="1"/>
</dbReference>
<evidence type="ECO:0000259" key="8">
    <source>
        <dbReference type="PROSITE" id="PS50006"/>
    </source>
</evidence>
<dbReference type="Pfam" id="PF00250">
    <property type="entry name" value="Forkhead"/>
    <property type="match status" value="1"/>
</dbReference>
<organism evidence="10 11">
    <name type="scientific">Metschnikowia bicuspidata var. bicuspidata NRRL YB-4993</name>
    <dbReference type="NCBI Taxonomy" id="869754"/>
    <lineage>
        <taxon>Eukaryota</taxon>
        <taxon>Fungi</taxon>
        <taxon>Dikarya</taxon>
        <taxon>Ascomycota</taxon>
        <taxon>Saccharomycotina</taxon>
        <taxon>Pichiomycetes</taxon>
        <taxon>Metschnikowiaceae</taxon>
        <taxon>Metschnikowia</taxon>
    </lineage>
</organism>
<evidence type="ECO:0000313" key="11">
    <source>
        <dbReference type="Proteomes" id="UP000092555"/>
    </source>
</evidence>
<feature type="domain" description="Fork-head" evidence="9">
    <location>
        <begin position="232"/>
        <end position="330"/>
    </location>
</feature>
<proteinExistence type="predicted"/>
<keyword evidence="3 6" id="KW-0238">DNA-binding</keyword>
<dbReference type="SMART" id="SM00339">
    <property type="entry name" value="FH"/>
    <property type="match status" value="1"/>
</dbReference>
<evidence type="ECO:0000256" key="1">
    <source>
        <dbReference type="ARBA" id="ARBA00004123"/>
    </source>
</evidence>
<comment type="caution">
    <text evidence="10">The sequence shown here is derived from an EMBL/GenBank/DDBJ whole genome shotgun (WGS) entry which is preliminary data.</text>
</comment>
<accession>A0A1A0HFQ4</accession>
<dbReference type="InterPro" id="IPR036388">
    <property type="entry name" value="WH-like_DNA-bd_sf"/>
</dbReference>
<feature type="DNA-binding region" description="Fork-head" evidence="6">
    <location>
        <begin position="232"/>
        <end position="330"/>
    </location>
</feature>
<dbReference type="STRING" id="869754.A0A1A0HFQ4"/>
<dbReference type="SUPFAM" id="SSF46785">
    <property type="entry name" value="Winged helix' DNA-binding domain"/>
    <property type="match status" value="1"/>
</dbReference>
<comment type="subcellular location">
    <subcellularLocation>
        <location evidence="1 6">Nucleus</location>
    </subcellularLocation>
</comment>
<dbReference type="Pfam" id="PF00498">
    <property type="entry name" value="FHA"/>
    <property type="match status" value="1"/>
</dbReference>
<dbReference type="OrthoDB" id="5954824at2759"/>
<name>A0A1A0HFQ4_9ASCO</name>
<keyword evidence="4" id="KW-0804">Transcription</keyword>
<dbReference type="InterPro" id="IPR001766">
    <property type="entry name" value="Fork_head_dom"/>
</dbReference>
<dbReference type="RefSeq" id="XP_018713208.1">
    <property type="nucleotide sequence ID" value="XM_018856468.1"/>
</dbReference>